<keyword evidence="3" id="KW-1185">Reference proteome</keyword>
<dbReference type="Gene3D" id="3.50.50.60">
    <property type="entry name" value="FAD/NAD(P)-binding domain"/>
    <property type="match status" value="1"/>
</dbReference>
<comment type="caution">
    <text evidence="2">The sequence shown here is derived from an EMBL/GenBank/DDBJ whole genome shotgun (WGS) entry which is preliminary data.</text>
</comment>
<evidence type="ECO:0000313" key="2">
    <source>
        <dbReference type="EMBL" id="RGP76895.1"/>
    </source>
</evidence>
<dbReference type="Proteomes" id="UP000266234">
    <property type="component" value="Unassembled WGS sequence"/>
</dbReference>
<evidence type="ECO:0000313" key="3">
    <source>
        <dbReference type="Proteomes" id="UP000266234"/>
    </source>
</evidence>
<accession>A0A395SY54</accession>
<dbReference type="OrthoDB" id="512662at2759"/>
<dbReference type="STRING" id="694270.A0A395SY54"/>
<gene>
    <name evidence="2" type="ORF">FLONG3_4978</name>
</gene>
<dbReference type="AlphaFoldDB" id="A0A395SY54"/>
<dbReference type="InterPro" id="IPR006076">
    <property type="entry name" value="FAD-dep_OxRdtase"/>
</dbReference>
<sequence length="515" mass="56411">MTGPSPPHSRGRAKHSSAMAKFLDNVSVAILKDPGLPRPNPTVSAWQVPVHSTVSSIQSPELPEHTDFVVIGSGITGCSVTKALLEHKAIPNSHVTVLEARTLVSGATGRNGGHLVTAAGHTFGPLAQQHGVEAAKQITRFSLLNIQHMITMVRNMDKEVQDDCQIRDVRKVMAVGDEQTWIAARNSVLDFQKHVPEYSTYHHIIDANNVPERWNIKGASGAVEHDAGAIWPYRLLTGIYQRLLAQHPHRLTIETNTPVSEVKFVSRAESDYPYLVTTPRGIIRARKVIHCTNAHASHLLPKLAGRIYPFRGTMSVHKPGPDLENVGASKSWSLSHKPTLDIQTGLYTTGLYYLQQNALTGRIWIGNETAYMQDILTANDTYVPEAAVQALASVLPKFFMKGWGSEPSSEIESIWSGIQGHTADGLPIVGKVPACITGIKEDEGQWIAAGFNGYGMDKCWLTGEALVKMMLGEDVSDWFPLCYLITEDRLKCQLTAEATVNKFAGLASEPLESRL</sequence>
<dbReference type="EMBL" id="PXOG01000104">
    <property type="protein sequence ID" value="RGP76895.1"/>
    <property type="molecule type" value="Genomic_DNA"/>
</dbReference>
<dbReference type="GO" id="GO:0005737">
    <property type="term" value="C:cytoplasm"/>
    <property type="evidence" value="ECO:0007669"/>
    <property type="project" value="TreeGrafter"/>
</dbReference>
<dbReference type="PANTHER" id="PTHR13847">
    <property type="entry name" value="SARCOSINE DEHYDROGENASE-RELATED"/>
    <property type="match status" value="1"/>
</dbReference>
<proteinExistence type="predicted"/>
<dbReference type="Gene3D" id="3.30.9.10">
    <property type="entry name" value="D-Amino Acid Oxidase, subunit A, domain 2"/>
    <property type="match status" value="1"/>
</dbReference>
<dbReference type="InterPro" id="IPR036188">
    <property type="entry name" value="FAD/NAD-bd_sf"/>
</dbReference>
<organism evidence="2 3">
    <name type="scientific">Fusarium longipes</name>
    <dbReference type="NCBI Taxonomy" id="694270"/>
    <lineage>
        <taxon>Eukaryota</taxon>
        <taxon>Fungi</taxon>
        <taxon>Dikarya</taxon>
        <taxon>Ascomycota</taxon>
        <taxon>Pezizomycotina</taxon>
        <taxon>Sordariomycetes</taxon>
        <taxon>Hypocreomycetidae</taxon>
        <taxon>Hypocreales</taxon>
        <taxon>Nectriaceae</taxon>
        <taxon>Fusarium</taxon>
    </lineage>
</organism>
<dbReference type="SUPFAM" id="SSF51905">
    <property type="entry name" value="FAD/NAD(P)-binding domain"/>
    <property type="match status" value="1"/>
</dbReference>
<name>A0A395SY54_9HYPO</name>
<feature type="domain" description="FAD dependent oxidoreductase" evidence="1">
    <location>
        <begin position="67"/>
        <end position="468"/>
    </location>
</feature>
<evidence type="ECO:0000259" key="1">
    <source>
        <dbReference type="Pfam" id="PF01266"/>
    </source>
</evidence>
<reference evidence="2 3" key="1">
    <citation type="journal article" date="2018" name="PLoS Pathog.">
        <title>Evolution of structural diversity of trichothecenes, a family of toxins produced by plant pathogenic and entomopathogenic fungi.</title>
        <authorList>
            <person name="Proctor R.H."/>
            <person name="McCormick S.P."/>
            <person name="Kim H.S."/>
            <person name="Cardoza R.E."/>
            <person name="Stanley A.M."/>
            <person name="Lindo L."/>
            <person name="Kelly A."/>
            <person name="Brown D.W."/>
            <person name="Lee T."/>
            <person name="Vaughan M.M."/>
            <person name="Alexander N.J."/>
            <person name="Busman M."/>
            <person name="Gutierrez S."/>
        </authorList>
    </citation>
    <scope>NUCLEOTIDE SEQUENCE [LARGE SCALE GENOMIC DNA]</scope>
    <source>
        <strain evidence="2 3">NRRL 20695</strain>
    </source>
</reference>
<dbReference type="PANTHER" id="PTHR13847:SF213">
    <property type="entry name" value="DEPENDENT OXIDOREDUCTASE, PUTATIVE-RELATED"/>
    <property type="match status" value="1"/>
</dbReference>
<protein>
    <submittedName>
        <fullName evidence="2">FAD dependent oxidoreductase superfamily</fullName>
    </submittedName>
</protein>
<dbReference type="Pfam" id="PF01266">
    <property type="entry name" value="DAO"/>
    <property type="match status" value="1"/>
</dbReference>